<protein>
    <submittedName>
        <fullName evidence="1">Uncharacterized protein</fullName>
    </submittedName>
</protein>
<dbReference type="EMBL" id="JACVVK020000332">
    <property type="protein sequence ID" value="KAK7478170.1"/>
    <property type="molecule type" value="Genomic_DNA"/>
</dbReference>
<evidence type="ECO:0000313" key="2">
    <source>
        <dbReference type="Proteomes" id="UP001519460"/>
    </source>
</evidence>
<evidence type="ECO:0000313" key="1">
    <source>
        <dbReference type="EMBL" id="KAK7478170.1"/>
    </source>
</evidence>
<sequence>MTSKERALSLIDSLCGEKPSQEESSVSLTSLLDSGGLTNVKPGVIQVMEMQFRCHGDVSACERSSWVHVLTLP</sequence>
<keyword evidence="2" id="KW-1185">Reference proteome</keyword>
<reference evidence="1 2" key="1">
    <citation type="journal article" date="2023" name="Sci. Data">
        <title>Genome assembly of the Korean intertidal mud-creeper Batillaria attramentaria.</title>
        <authorList>
            <person name="Patra A.K."/>
            <person name="Ho P.T."/>
            <person name="Jun S."/>
            <person name="Lee S.J."/>
            <person name="Kim Y."/>
            <person name="Won Y.J."/>
        </authorList>
    </citation>
    <scope>NUCLEOTIDE SEQUENCE [LARGE SCALE GENOMIC DNA]</scope>
    <source>
        <strain evidence="1">Wonlab-2016</strain>
    </source>
</reference>
<comment type="caution">
    <text evidence="1">The sequence shown here is derived from an EMBL/GenBank/DDBJ whole genome shotgun (WGS) entry which is preliminary data.</text>
</comment>
<proteinExistence type="predicted"/>
<dbReference type="AlphaFoldDB" id="A0ABD0JU52"/>
<accession>A0ABD0JU52</accession>
<name>A0ABD0JU52_9CAEN</name>
<dbReference type="Proteomes" id="UP001519460">
    <property type="component" value="Unassembled WGS sequence"/>
</dbReference>
<organism evidence="1 2">
    <name type="scientific">Batillaria attramentaria</name>
    <dbReference type="NCBI Taxonomy" id="370345"/>
    <lineage>
        <taxon>Eukaryota</taxon>
        <taxon>Metazoa</taxon>
        <taxon>Spiralia</taxon>
        <taxon>Lophotrochozoa</taxon>
        <taxon>Mollusca</taxon>
        <taxon>Gastropoda</taxon>
        <taxon>Caenogastropoda</taxon>
        <taxon>Sorbeoconcha</taxon>
        <taxon>Cerithioidea</taxon>
        <taxon>Batillariidae</taxon>
        <taxon>Batillaria</taxon>
    </lineage>
</organism>
<gene>
    <name evidence="1" type="ORF">BaRGS_00030617</name>
</gene>